<organism evidence="1 2">
    <name type="scientific">Deinococcus psychrotolerans</name>
    <dbReference type="NCBI Taxonomy" id="2489213"/>
    <lineage>
        <taxon>Bacteria</taxon>
        <taxon>Thermotogati</taxon>
        <taxon>Deinococcota</taxon>
        <taxon>Deinococci</taxon>
        <taxon>Deinococcales</taxon>
        <taxon>Deinococcaceae</taxon>
        <taxon>Deinococcus</taxon>
    </lineage>
</organism>
<name>A0A3G8YFD6_9DEIO</name>
<evidence type="ECO:0000313" key="2">
    <source>
        <dbReference type="Proteomes" id="UP000276417"/>
    </source>
</evidence>
<gene>
    <name evidence="1" type="ORF">EHF33_13810</name>
</gene>
<dbReference type="KEGG" id="dph:EHF33_13810"/>
<protein>
    <submittedName>
        <fullName evidence="1">Uncharacterized protein</fullName>
    </submittedName>
</protein>
<dbReference type="AlphaFoldDB" id="A0A3G8YFD6"/>
<dbReference type="Proteomes" id="UP000276417">
    <property type="component" value="Chromosome 2"/>
</dbReference>
<accession>A0A3G8YFD6</accession>
<sequence>MQRRLSACGKTYLIVLNEPEIESYFVATVAEACALTEVGYEVLTKSFIGTLPELLARLAEWGVQDIDLSGADRLCLGWRYAAEAAGYDAKLLELSVLNHPDGGYVHLGHARLP</sequence>
<proteinExistence type="predicted"/>
<dbReference type="EMBL" id="CP034184">
    <property type="protein sequence ID" value="AZI43998.1"/>
    <property type="molecule type" value="Genomic_DNA"/>
</dbReference>
<evidence type="ECO:0000313" key="1">
    <source>
        <dbReference type="EMBL" id="AZI43998.1"/>
    </source>
</evidence>
<reference evidence="1 2" key="1">
    <citation type="submission" date="2018-11" db="EMBL/GenBank/DDBJ databases">
        <title>Deinococcus shelandsis sp. nov., isolated from South Shetland Islands soil of Antarctica.</title>
        <authorList>
            <person name="Tian J."/>
        </authorList>
    </citation>
    <scope>NUCLEOTIDE SEQUENCE [LARGE SCALE GENOMIC DNA]</scope>
    <source>
        <strain evidence="1 2">S14-83T</strain>
    </source>
</reference>
<keyword evidence="2" id="KW-1185">Reference proteome</keyword>
<dbReference type="RefSeq" id="WP_124873239.1">
    <property type="nucleotide sequence ID" value="NZ_CP034184.1"/>
</dbReference>